<dbReference type="Gene3D" id="3.40.50.150">
    <property type="entry name" value="Vaccinia Virus protein VP39"/>
    <property type="match status" value="1"/>
</dbReference>
<dbReference type="InterPro" id="IPR001737">
    <property type="entry name" value="KsgA/Erm"/>
</dbReference>
<evidence type="ECO:0000256" key="4">
    <source>
        <dbReference type="ARBA" id="ARBA00022884"/>
    </source>
</evidence>
<dbReference type="InterPro" id="IPR020596">
    <property type="entry name" value="rRNA_Ade_Mease_Trfase_CS"/>
</dbReference>
<evidence type="ECO:0000256" key="1">
    <source>
        <dbReference type="ARBA" id="ARBA00022603"/>
    </source>
</evidence>
<dbReference type="CDD" id="cd02440">
    <property type="entry name" value="AdoMet_MTases"/>
    <property type="match status" value="1"/>
</dbReference>
<organism evidence="7 8">
    <name type="scientific">Muiribacterium halophilum</name>
    <dbReference type="NCBI Taxonomy" id="2053465"/>
    <lineage>
        <taxon>Bacteria</taxon>
        <taxon>Candidatus Muiribacteriota</taxon>
        <taxon>Candidatus Muiribacteriia</taxon>
        <taxon>Candidatus Muiribacteriales</taxon>
        <taxon>Candidatus Muiribacteriaceae</taxon>
        <taxon>Candidatus Muiribacterium</taxon>
    </lineage>
</organism>
<keyword evidence="3 5" id="KW-0949">S-adenosyl-L-methionine</keyword>
<accession>A0A2N5ZC44</accession>
<keyword evidence="1 5" id="KW-0489">Methyltransferase</keyword>
<dbReference type="GO" id="GO:0003723">
    <property type="term" value="F:RNA binding"/>
    <property type="evidence" value="ECO:0007669"/>
    <property type="project" value="UniProtKB-UniRule"/>
</dbReference>
<reference evidence="7 8" key="1">
    <citation type="submission" date="2017-11" db="EMBL/GenBank/DDBJ databases">
        <title>Genome-resolved metagenomics identifies genetic mobility, metabolic interactions, and unexpected diversity in perchlorate-reducing communities.</title>
        <authorList>
            <person name="Barnum T.P."/>
            <person name="Figueroa I.A."/>
            <person name="Carlstrom C.I."/>
            <person name="Lucas L.N."/>
            <person name="Engelbrektson A.L."/>
            <person name="Coates J.D."/>
        </authorList>
    </citation>
    <scope>NUCLEOTIDE SEQUENCE [LARGE SCALE GENOMIC DNA]</scope>
    <source>
        <strain evidence="7">BM706</strain>
    </source>
</reference>
<evidence type="ECO:0000313" key="7">
    <source>
        <dbReference type="EMBL" id="PLX16232.1"/>
    </source>
</evidence>
<proteinExistence type="inferred from homology"/>
<feature type="domain" description="Ribosomal RNA adenine methylase transferase N-terminal" evidence="6">
    <location>
        <begin position="36"/>
        <end position="199"/>
    </location>
</feature>
<comment type="caution">
    <text evidence="7">The sequence shown here is derived from an EMBL/GenBank/DDBJ whole genome shotgun (WGS) entry which is preliminary data.</text>
</comment>
<evidence type="ECO:0000256" key="3">
    <source>
        <dbReference type="ARBA" id="ARBA00022691"/>
    </source>
</evidence>
<evidence type="ECO:0000313" key="8">
    <source>
        <dbReference type="Proteomes" id="UP000234857"/>
    </source>
</evidence>
<dbReference type="PANTHER" id="PTHR11727:SF7">
    <property type="entry name" value="DIMETHYLADENOSINE TRANSFERASE-RELATED"/>
    <property type="match status" value="1"/>
</dbReference>
<keyword evidence="4 5" id="KW-0694">RNA-binding</keyword>
<feature type="binding site" evidence="5">
    <location>
        <position position="53"/>
    </location>
    <ligand>
        <name>S-adenosyl-L-methionine</name>
        <dbReference type="ChEBI" id="CHEBI:59789"/>
    </ligand>
</feature>
<dbReference type="GO" id="GO:0005829">
    <property type="term" value="C:cytosol"/>
    <property type="evidence" value="ECO:0007669"/>
    <property type="project" value="TreeGrafter"/>
</dbReference>
<dbReference type="PROSITE" id="PS51689">
    <property type="entry name" value="SAM_RNA_A_N6_MT"/>
    <property type="match status" value="1"/>
</dbReference>
<evidence type="ECO:0000259" key="6">
    <source>
        <dbReference type="SMART" id="SM00650"/>
    </source>
</evidence>
<evidence type="ECO:0000256" key="2">
    <source>
        <dbReference type="ARBA" id="ARBA00022679"/>
    </source>
</evidence>
<feature type="binding site" evidence="5">
    <location>
        <position position="26"/>
    </location>
    <ligand>
        <name>S-adenosyl-L-methionine</name>
        <dbReference type="ChEBI" id="CHEBI:59789"/>
    </ligand>
</feature>
<comment type="similarity">
    <text evidence="5">Belongs to the class I-like SAM-binding methyltransferase superfamily. rRNA adenine N(6)-methyltransferase family.</text>
</comment>
<feature type="binding site" evidence="5">
    <location>
        <position position="74"/>
    </location>
    <ligand>
        <name>S-adenosyl-L-methionine</name>
        <dbReference type="ChEBI" id="CHEBI:59789"/>
    </ligand>
</feature>
<gene>
    <name evidence="7" type="ORF">C0601_11470</name>
</gene>
<sequence>MKTIDEEIFKKFKEEKMFASKNLGQNFLKNQEVLCFIESYCRKRDIRSVVEIGGGTGALTKLLCEAGIMVKVYELDRKYAELLNCLKEKYDKLEVVVGDFLKVSVGFIGNGDSVVANIPYNITTDILEKLYCDENIPKYSLLMVQKEFAKRIVKKENISVLNSFLSVFCDVQIARYVSKNDFFPRPKVDSALIGISPSLMVDAEKRNLYLLFL</sequence>
<protein>
    <recommendedName>
        <fullName evidence="6">Ribosomal RNA adenine methylase transferase N-terminal domain-containing protein</fullName>
    </recommendedName>
</protein>
<dbReference type="InterPro" id="IPR029063">
    <property type="entry name" value="SAM-dependent_MTases_sf"/>
</dbReference>
<name>A0A2N5ZC44_MUIH1</name>
<dbReference type="PROSITE" id="PS01131">
    <property type="entry name" value="RRNA_A_DIMETH"/>
    <property type="match status" value="1"/>
</dbReference>
<dbReference type="Pfam" id="PF00398">
    <property type="entry name" value="RrnaAD"/>
    <property type="match status" value="1"/>
</dbReference>
<feature type="binding site" evidence="5">
    <location>
        <position position="99"/>
    </location>
    <ligand>
        <name>S-adenosyl-L-methionine</name>
        <dbReference type="ChEBI" id="CHEBI:59789"/>
    </ligand>
</feature>
<dbReference type="SMART" id="SM00650">
    <property type="entry name" value="rADc"/>
    <property type="match status" value="1"/>
</dbReference>
<dbReference type="InterPro" id="IPR020598">
    <property type="entry name" value="rRNA_Ade_methylase_Trfase_N"/>
</dbReference>
<dbReference type="PANTHER" id="PTHR11727">
    <property type="entry name" value="DIMETHYLADENOSINE TRANSFERASE"/>
    <property type="match status" value="1"/>
</dbReference>
<dbReference type="SUPFAM" id="SSF53335">
    <property type="entry name" value="S-adenosyl-L-methionine-dependent methyltransferases"/>
    <property type="match status" value="1"/>
</dbReference>
<dbReference type="Proteomes" id="UP000234857">
    <property type="component" value="Unassembled WGS sequence"/>
</dbReference>
<feature type="binding site" evidence="5">
    <location>
        <position position="117"/>
    </location>
    <ligand>
        <name>S-adenosyl-L-methionine</name>
        <dbReference type="ChEBI" id="CHEBI:59789"/>
    </ligand>
</feature>
<feature type="non-terminal residue" evidence="7">
    <location>
        <position position="213"/>
    </location>
</feature>
<keyword evidence="2 5" id="KW-0808">Transferase</keyword>
<dbReference type="AlphaFoldDB" id="A0A2N5ZC44"/>
<evidence type="ECO:0000256" key="5">
    <source>
        <dbReference type="PROSITE-ProRule" id="PRU01026"/>
    </source>
</evidence>
<dbReference type="EMBL" id="PKTG01000122">
    <property type="protein sequence ID" value="PLX16232.1"/>
    <property type="molecule type" value="Genomic_DNA"/>
</dbReference>
<dbReference type="GO" id="GO:0000179">
    <property type="term" value="F:rRNA (adenine-N6,N6-)-dimethyltransferase activity"/>
    <property type="evidence" value="ECO:0007669"/>
    <property type="project" value="UniProtKB-UniRule"/>
</dbReference>
<feature type="binding site" evidence="5">
    <location>
        <position position="28"/>
    </location>
    <ligand>
        <name>S-adenosyl-L-methionine</name>
        <dbReference type="ChEBI" id="CHEBI:59789"/>
    </ligand>
</feature>